<evidence type="ECO:0000256" key="8">
    <source>
        <dbReference type="ARBA" id="ARBA00022982"/>
    </source>
</evidence>
<dbReference type="Proteomes" id="UP000318380">
    <property type="component" value="Unassembled WGS sequence"/>
</dbReference>
<gene>
    <name evidence="20" type="ORF">FB561_4531</name>
</gene>
<evidence type="ECO:0000256" key="14">
    <source>
        <dbReference type="RuleBase" id="RU000456"/>
    </source>
</evidence>
<dbReference type="EC" id="7.1.1.9" evidence="15"/>
<evidence type="ECO:0000256" key="13">
    <source>
        <dbReference type="ARBA" id="ARBA00047816"/>
    </source>
</evidence>
<comment type="function">
    <text evidence="12 15">Subunits I and II form the functional core of the enzyme complex. Electrons originating in cytochrome c are transferred via heme a and Cu(A) to the binuclear center formed by heme a3 and Cu(B).</text>
</comment>
<evidence type="ECO:0000256" key="9">
    <source>
        <dbReference type="ARBA" id="ARBA00022989"/>
    </source>
</evidence>
<dbReference type="PROSITE" id="PS50999">
    <property type="entry name" value="COX2_TM"/>
    <property type="match status" value="1"/>
</dbReference>
<dbReference type="GO" id="GO:0042773">
    <property type="term" value="P:ATP synthesis coupled electron transport"/>
    <property type="evidence" value="ECO:0007669"/>
    <property type="project" value="TreeGrafter"/>
</dbReference>
<dbReference type="Pfam" id="PF02790">
    <property type="entry name" value="COX2_TM"/>
    <property type="match status" value="1"/>
</dbReference>
<dbReference type="GO" id="GO:0005507">
    <property type="term" value="F:copper ion binding"/>
    <property type="evidence" value="ECO:0007669"/>
    <property type="project" value="InterPro"/>
</dbReference>
<keyword evidence="7" id="KW-1278">Translocase</keyword>
<keyword evidence="4 14" id="KW-0679">Respiratory chain</keyword>
<comment type="catalytic activity">
    <reaction evidence="13 15">
        <text>4 Fe(II)-[cytochrome c] + O2 + 8 H(+)(in) = 4 Fe(III)-[cytochrome c] + 2 H2O + 4 H(+)(out)</text>
        <dbReference type="Rhea" id="RHEA:11436"/>
        <dbReference type="Rhea" id="RHEA-COMP:10350"/>
        <dbReference type="Rhea" id="RHEA-COMP:14399"/>
        <dbReference type="ChEBI" id="CHEBI:15377"/>
        <dbReference type="ChEBI" id="CHEBI:15378"/>
        <dbReference type="ChEBI" id="CHEBI:15379"/>
        <dbReference type="ChEBI" id="CHEBI:29033"/>
        <dbReference type="ChEBI" id="CHEBI:29034"/>
        <dbReference type="EC" id="7.1.1.9"/>
    </reaction>
</comment>
<evidence type="ECO:0000313" key="20">
    <source>
        <dbReference type="EMBL" id="TWD83369.1"/>
    </source>
</evidence>
<dbReference type="Pfam" id="PF00116">
    <property type="entry name" value="COX2"/>
    <property type="match status" value="1"/>
</dbReference>
<protein>
    <recommendedName>
        <fullName evidence="15">Cytochrome c oxidase subunit 2</fullName>
        <ecNumber evidence="15">7.1.1.9</ecNumber>
    </recommendedName>
</protein>
<feature type="domain" description="Cytochrome oxidase subunit II transmembrane region profile" evidence="19">
    <location>
        <begin position="50"/>
        <end position="145"/>
    </location>
</feature>
<reference evidence="20 21" key="1">
    <citation type="submission" date="2019-06" db="EMBL/GenBank/DDBJ databases">
        <title>Sequencing the genomes of 1000 actinobacteria strains.</title>
        <authorList>
            <person name="Klenk H.-P."/>
        </authorList>
    </citation>
    <scope>NUCLEOTIDE SEQUENCE [LARGE SCALE GENOMIC DNA]</scope>
    <source>
        <strain evidence="20 21">DSM 24683</strain>
    </source>
</reference>
<keyword evidence="8 14" id="KW-0249">Electron transport</keyword>
<feature type="transmembrane region" description="Helical" evidence="17">
    <location>
        <begin position="117"/>
        <end position="135"/>
    </location>
</feature>
<dbReference type="InterPro" id="IPR008972">
    <property type="entry name" value="Cupredoxin"/>
</dbReference>
<feature type="transmembrane region" description="Helical" evidence="17">
    <location>
        <begin position="71"/>
        <end position="96"/>
    </location>
</feature>
<dbReference type="InterPro" id="IPR036257">
    <property type="entry name" value="Cyt_c_oxidase_su2_TM_sf"/>
</dbReference>
<keyword evidence="9 17" id="KW-1133">Transmembrane helix</keyword>
<proteinExistence type="inferred from homology"/>
<evidence type="ECO:0000256" key="17">
    <source>
        <dbReference type="SAM" id="Phobius"/>
    </source>
</evidence>
<dbReference type="PANTHER" id="PTHR22888:SF9">
    <property type="entry name" value="CYTOCHROME C OXIDASE SUBUNIT 2"/>
    <property type="match status" value="1"/>
</dbReference>
<evidence type="ECO:0000313" key="21">
    <source>
        <dbReference type="Proteomes" id="UP000318380"/>
    </source>
</evidence>
<comment type="cofactor">
    <cofactor evidence="15">
        <name>Cu cation</name>
        <dbReference type="ChEBI" id="CHEBI:23378"/>
    </cofactor>
    <text evidence="15">Binds a copper A center.</text>
</comment>
<dbReference type="NCBIfam" id="TIGR02866">
    <property type="entry name" value="CoxB"/>
    <property type="match status" value="1"/>
</dbReference>
<evidence type="ECO:0000256" key="11">
    <source>
        <dbReference type="ARBA" id="ARBA00023136"/>
    </source>
</evidence>
<evidence type="ECO:0000256" key="7">
    <source>
        <dbReference type="ARBA" id="ARBA00022967"/>
    </source>
</evidence>
<dbReference type="AlphaFoldDB" id="A0A561BWW4"/>
<evidence type="ECO:0000256" key="4">
    <source>
        <dbReference type="ARBA" id="ARBA00022660"/>
    </source>
</evidence>
<evidence type="ECO:0000256" key="6">
    <source>
        <dbReference type="ARBA" id="ARBA00022723"/>
    </source>
</evidence>
<evidence type="ECO:0000259" key="18">
    <source>
        <dbReference type="PROSITE" id="PS50857"/>
    </source>
</evidence>
<organism evidence="20 21">
    <name type="scientific">Kribbella amoyensis</name>
    <dbReference type="NCBI Taxonomy" id="996641"/>
    <lineage>
        <taxon>Bacteria</taxon>
        <taxon>Bacillati</taxon>
        <taxon>Actinomycetota</taxon>
        <taxon>Actinomycetes</taxon>
        <taxon>Propionibacteriales</taxon>
        <taxon>Kribbellaceae</taxon>
        <taxon>Kribbella</taxon>
    </lineage>
</organism>
<dbReference type="RefSeq" id="WP_145809855.1">
    <property type="nucleotide sequence ID" value="NZ_VIVK01000001.1"/>
</dbReference>
<evidence type="ECO:0000256" key="16">
    <source>
        <dbReference type="SAM" id="MobiDB-lite"/>
    </source>
</evidence>
<keyword evidence="3 14" id="KW-0813">Transport</keyword>
<evidence type="ECO:0000259" key="19">
    <source>
        <dbReference type="PROSITE" id="PS50999"/>
    </source>
</evidence>
<dbReference type="Gene3D" id="1.10.287.90">
    <property type="match status" value="1"/>
</dbReference>
<dbReference type="PANTHER" id="PTHR22888">
    <property type="entry name" value="CYTOCHROME C OXIDASE, SUBUNIT II"/>
    <property type="match status" value="1"/>
</dbReference>
<dbReference type="PROSITE" id="PS00078">
    <property type="entry name" value="COX2"/>
    <property type="match status" value="1"/>
</dbReference>
<keyword evidence="10 15" id="KW-0186">Copper</keyword>
<dbReference type="InterPro" id="IPR001505">
    <property type="entry name" value="Copper_CuA"/>
</dbReference>
<evidence type="ECO:0000256" key="15">
    <source>
        <dbReference type="RuleBase" id="RU004024"/>
    </source>
</evidence>
<dbReference type="GO" id="GO:0005886">
    <property type="term" value="C:plasma membrane"/>
    <property type="evidence" value="ECO:0007669"/>
    <property type="project" value="UniProtKB-SubCell"/>
</dbReference>
<dbReference type="CDD" id="cd13919">
    <property type="entry name" value="CuRO_HCO_II_like_5"/>
    <property type="match status" value="1"/>
</dbReference>
<dbReference type="GO" id="GO:0004129">
    <property type="term" value="F:cytochrome-c oxidase activity"/>
    <property type="evidence" value="ECO:0007669"/>
    <property type="project" value="UniProtKB-EC"/>
</dbReference>
<dbReference type="PRINTS" id="PR01166">
    <property type="entry name" value="CYCOXIDASEII"/>
</dbReference>
<dbReference type="SUPFAM" id="SSF49503">
    <property type="entry name" value="Cupredoxins"/>
    <property type="match status" value="1"/>
</dbReference>
<dbReference type="InterPro" id="IPR014222">
    <property type="entry name" value="Cyt_c_oxidase_su2"/>
</dbReference>
<dbReference type="Gene3D" id="2.60.40.420">
    <property type="entry name" value="Cupredoxins - blue copper proteins"/>
    <property type="match status" value="1"/>
</dbReference>
<evidence type="ECO:0000256" key="1">
    <source>
        <dbReference type="ARBA" id="ARBA00004141"/>
    </source>
</evidence>
<keyword evidence="5 14" id="KW-0812">Transmembrane</keyword>
<dbReference type="GO" id="GO:0016491">
    <property type="term" value="F:oxidoreductase activity"/>
    <property type="evidence" value="ECO:0007669"/>
    <property type="project" value="InterPro"/>
</dbReference>
<comment type="subcellular location">
    <subcellularLocation>
        <location evidence="14">Cell membrane</location>
        <topology evidence="14">Multi-pass membrane protein</topology>
    </subcellularLocation>
    <subcellularLocation>
        <location evidence="1">Membrane</location>
        <topology evidence="1">Multi-pass membrane protein</topology>
    </subcellularLocation>
</comment>
<dbReference type="InterPro" id="IPR011759">
    <property type="entry name" value="Cyt_c_oxidase_su2_TM_dom"/>
</dbReference>
<keyword evidence="11 17" id="KW-0472">Membrane</keyword>
<evidence type="ECO:0000256" key="3">
    <source>
        <dbReference type="ARBA" id="ARBA00022448"/>
    </source>
</evidence>
<dbReference type="PROSITE" id="PS50857">
    <property type="entry name" value="COX2_CUA"/>
    <property type="match status" value="1"/>
</dbReference>
<dbReference type="OrthoDB" id="9781261at2"/>
<keyword evidence="21" id="KW-1185">Reference proteome</keyword>
<comment type="similarity">
    <text evidence="2 14">Belongs to the cytochrome c oxidase subunit 2 family.</text>
</comment>
<dbReference type="SUPFAM" id="SSF81464">
    <property type="entry name" value="Cytochrome c oxidase subunit II-like, transmembrane region"/>
    <property type="match status" value="1"/>
</dbReference>
<feature type="region of interest" description="Disordered" evidence="16">
    <location>
        <begin position="275"/>
        <end position="299"/>
    </location>
</feature>
<sequence length="299" mass="32818">MGSNGTPGVVARATGRKIRAAARPAKRRLLVPAAVVVGTLVLAGCSAETNAQWKRLGLPEGATDRTEAVRSLWIGAWIAALIIGVLVWALILYAAVRYRKRNDDAPRQTRYNLPLEVLYTLAPFAIIGVLFFYTVEHGNKITAMSDNPQHTINVVGQQWQWTFNYKETVDGQDGVWETGTLDKPAELWLPVNESVHFELTSPDVIHSFWVPSFYFKLDVIPGRTNKLELTPTKTGTFAGKCAELCGLYHSRMVFTVKVVTADEYQAHLRELAAKGQTGAATGGQDATTIPGHGEQEGEK</sequence>
<feature type="domain" description="Cytochrome oxidase subunit II copper A binding" evidence="18">
    <location>
        <begin position="147"/>
        <end position="270"/>
    </location>
</feature>
<evidence type="ECO:0000256" key="10">
    <source>
        <dbReference type="ARBA" id="ARBA00023008"/>
    </source>
</evidence>
<dbReference type="EMBL" id="VIVK01000001">
    <property type="protein sequence ID" value="TWD83369.1"/>
    <property type="molecule type" value="Genomic_DNA"/>
</dbReference>
<dbReference type="InterPro" id="IPR002429">
    <property type="entry name" value="CcO_II-like_C"/>
</dbReference>
<dbReference type="InterPro" id="IPR045187">
    <property type="entry name" value="CcO_II"/>
</dbReference>
<name>A0A561BWW4_9ACTN</name>
<comment type="caution">
    <text evidence="20">The sequence shown here is derived from an EMBL/GenBank/DDBJ whole genome shotgun (WGS) entry which is preliminary data.</text>
</comment>
<accession>A0A561BWW4</accession>
<feature type="compositionally biased region" description="Low complexity" evidence="16">
    <location>
        <begin position="275"/>
        <end position="288"/>
    </location>
</feature>
<evidence type="ECO:0000256" key="5">
    <source>
        <dbReference type="ARBA" id="ARBA00022692"/>
    </source>
</evidence>
<evidence type="ECO:0000256" key="2">
    <source>
        <dbReference type="ARBA" id="ARBA00007866"/>
    </source>
</evidence>
<keyword evidence="6 15" id="KW-0479">Metal-binding</keyword>
<evidence type="ECO:0000256" key="12">
    <source>
        <dbReference type="ARBA" id="ARBA00024688"/>
    </source>
</evidence>